<dbReference type="AlphaFoldDB" id="A0AAV8TCT3"/>
<dbReference type="PANTHER" id="PTHR36741:SF1">
    <property type="entry name" value="OS07G0100500 PROTEIN"/>
    <property type="match status" value="1"/>
</dbReference>
<keyword evidence="3" id="KW-1185">Reference proteome</keyword>
<comment type="caution">
    <text evidence="2">The sequence shown here is derived from an EMBL/GenBank/DDBJ whole genome shotgun (WGS) entry which is preliminary data.</text>
</comment>
<name>A0AAV8TCT3_9ROSI</name>
<evidence type="ECO:0000313" key="2">
    <source>
        <dbReference type="EMBL" id="KAJ8764090.1"/>
    </source>
</evidence>
<dbReference type="Proteomes" id="UP001159364">
    <property type="component" value="Linkage Group LG05"/>
</dbReference>
<gene>
    <name evidence="2" type="ORF">K2173_004991</name>
</gene>
<feature type="region of interest" description="Disordered" evidence="1">
    <location>
        <begin position="20"/>
        <end position="40"/>
    </location>
</feature>
<evidence type="ECO:0000313" key="3">
    <source>
        <dbReference type="Proteomes" id="UP001159364"/>
    </source>
</evidence>
<evidence type="ECO:0000256" key="1">
    <source>
        <dbReference type="SAM" id="MobiDB-lite"/>
    </source>
</evidence>
<accession>A0AAV8TCT3</accession>
<sequence>MANPNKQGFNYGDVEEVYDEEFDDSSSISTGVDSSSVRSIRTTTQERSEIGLTERLTDILLDNGDGDLLLQRNDREDMVLQWLQALDMQVMGACRADERLKPLLKANFSSGLAEDRLIAHLNQHFELSEVGILARCFCIPVVSIRVGKINKRGTLFCPTSIRGNLMLTVLPSSDLRLSFIGDDGNAERLFTLSSECTAVEVDEIPADRSGRSFHIKATDNREFYFWCSEKSKLLGLELLAKMKDILKRKPSIAELTGISNSRLECFATHLRAYLMGSFQESSRAISVYASTNSELSEAIAIPTKSMHARHVGSHSGKVHLPCQGSLSPRASSFKEGLSRSLSCSRNAAREKLRRCVDSSVSAADSILVTVPKTTDASSCGESKNEKLPEVESCLMKPSNLLDSLGKLAIPPAVCPESVVPSPDAPLFSPYYCWCPLDTSTLQCPSSSTELPLPSIGTPLLPPLSSILSATRSSGLLTPTLPLTLANIPSLEFPAFLPDPMFQLSRAGSQPIPRFTPLICDPIVHVPVIDVCSSGQGYLVSAGPSISGTITPLNPKLVNPLIPETESLVEKGARETLQLLISGSSPASSLIDALPSVLNHTDGNQVLLVTRSRGIYNGSSDVEAIATMDLVSLPESSIADGVENLRGSSCTFNALLEGLDAPQDGSTAVTGSAFDDNTTHPSSTTEESTS</sequence>
<protein>
    <recommendedName>
        <fullName evidence="4">Flocculation protein</fullName>
    </recommendedName>
</protein>
<dbReference type="EMBL" id="JAIWQS010000005">
    <property type="protein sequence ID" value="KAJ8764090.1"/>
    <property type="molecule type" value="Genomic_DNA"/>
</dbReference>
<dbReference type="PANTHER" id="PTHR36741">
    <property type="entry name" value="OS07G0100500 PROTEIN"/>
    <property type="match status" value="1"/>
</dbReference>
<proteinExistence type="predicted"/>
<reference evidence="2 3" key="1">
    <citation type="submission" date="2021-09" db="EMBL/GenBank/DDBJ databases">
        <title>Genomic insights and catalytic innovation underlie evolution of tropane alkaloids biosynthesis.</title>
        <authorList>
            <person name="Wang Y.-J."/>
            <person name="Tian T."/>
            <person name="Huang J.-P."/>
            <person name="Huang S.-X."/>
        </authorList>
    </citation>
    <scope>NUCLEOTIDE SEQUENCE [LARGE SCALE GENOMIC DNA]</scope>
    <source>
        <strain evidence="2">KIB-2018</strain>
        <tissue evidence="2">Leaf</tissue>
    </source>
</reference>
<feature type="compositionally biased region" description="Low complexity" evidence="1">
    <location>
        <begin position="678"/>
        <end position="689"/>
    </location>
</feature>
<organism evidence="2 3">
    <name type="scientific">Erythroxylum novogranatense</name>
    <dbReference type="NCBI Taxonomy" id="1862640"/>
    <lineage>
        <taxon>Eukaryota</taxon>
        <taxon>Viridiplantae</taxon>
        <taxon>Streptophyta</taxon>
        <taxon>Embryophyta</taxon>
        <taxon>Tracheophyta</taxon>
        <taxon>Spermatophyta</taxon>
        <taxon>Magnoliopsida</taxon>
        <taxon>eudicotyledons</taxon>
        <taxon>Gunneridae</taxon>
        <taxon>Pentapetalae</taxon>
        <taxon>rosids</taxon>
        <taxon>fabids</taxon>
        <taxon>Malpighiales</taxon>
        <taxon>Erythroxylaceae</taxon>
        <taxon>Erythroxylum</taxon>
    </lineage>
</organism>
<feature type="compositionally biased region" description="Low complexity" evidence="1">
    <location>
        <begin position="25"/>
        <end position="40"/>
    </location>
</feature>
<feature type="region of interest" description="Disordered" evidence="1">
    <location>
        <begin position="665"/>
        <end position="689"/>
    </location>
</feature>
<evidence type="ECO:0008006" key="4">
    <source>
        <dbReference type="Google" id="ProtNLM"/>
    </source>
</evidence>